<proteinExistence type="predicted"/>
<comment type="caution">
    <text evidence="7">The sequence shown here is derived from an EMBL/GenBank/DDBJ whole genome shotgun (WGS) entry which is preliminary data.</text>
</comment>
<sequence length="351" mass="38072">MSSPPHERFVGLTLAILSSLMIGSSFVLTKVGLQDASRNLRNGASAGDTHSYLKNAKWWLGMITMGCGEAANFAAYSYAPAILVTPLGALSVLIGAVLASFFLNERLGREGLIGCALCLIGSLIIILHAPEERPIKDMSEMLGYVFQPGFIFYAVVVTFASGWLIYKVAPKHGKENMLVYISICSLVGSISVMAVKAFGIALKLTFEGNNQLGYLSTWVFAVVVAVSAATQMNYFNKALDIFSTNLVTPIYYVLFTTATITASIVMFQGFQDSSVVDIVSVFSGFSTIFIGVFMLNAKGNTDKLARQQSTQALLEKQRTGKLPPQEAHAMATFDEENRPFTLKSDDDEDDP</sequence>
<dbReference type="PANTHER" id="PTHR12570:SF85">
    <property type="entry name" value="DUF803 DOMAIN MEMBRANE PROTEIN (AFU_ORTHOLOGUE AFUA_1G15880)"/>
    <property type="match status" value="1"/>
</dbReference>
<dbReference type="Pfam" id="PF05653">
    <property type="entry name" value="Mg_trans_NIPA"/>
    <property type="match status" value="1"/>
</dbReference>
<name>A0A1Y2H9F3_9FUNG</name>
<evidence type="ECO:0000256" key="4">
    <source>
        <dbReference type="ARBA" id="ARBA00023136"/>
    </source>
</evidence>
<dbReference type="SUPFAM" id="SSF103481">
    <property type="entry name" value="Multidrug resistance efflux transporter EmrE"/>
    <property type="match status" value="1"/>
</dbReference>
<dbReference type="PANTHER" id="PTHR12570">
    <property type="match status" value="1"/>
</dbReference>
<protein>
    <submittedName>
        <fullName evidence="7">Magnesium transporter</fullName>
    </submittedName>
</protein>
<gene>
    <name evidence="7" type="ORF">BCR44DRAFT_150281</name>
</gene>
<feature type="non-terminal residue" evidence="7">
    <location>
        <position position="351"/>
    </location>
</feature>
<feature type="transmembrane region" description="Helical" evidence="6">
    <location>
        <begin position="58"/>
        <end position="76"/>
    </location>
</feature>
<dbReference type="AlphaFoldDB" id="A0A1Y2H9F3"/>
<feature type="transmembrane region" description="Helical" evidence="6">
    <location>
        <begin position="178"/>
        <end position="200"/>
    </location>
</feature>
<evidence type="ECO:0000256" key="2">
    <source>
        <dbReference type="ARBA" id="ARBA00022692"/>
    </source>
</evidence>
<accession>A0A1Y2H9F3</accession>
<keyword evidence="3 6" id="KW-1133">Transmembrane helix</keyword>
<evidence type="ECO:0000256" key="1">
    <source>
        <dbReference type="ARBA" id="ARBA00004141"/>
    </source>
</evidence>
<dbReference type="InterPro" id="IPR008521">
    <property type="entry name" value="Mg_trans_NIPA"/>
</dbReference>
<feature type="transmembrane region" description="Helical" evidence="6">
    <location>
        <begin position="141"/>
        <end position="166"/>
    </location>
</feature>
<dbReference type="EMBL" id="MCFL01000065">
    <property type="protein sequence ID" value="ORZ31200.1"/>
    <property type="molecule type" value="Genomic_DNA"/>
</dbReference>
<dbReference type="InterPro" id="IPR037185">
    <property type="entry name" value="EmrE-like"/>
</dbReference>
<feature type="transmembrane region" description="Helical" evidence="6">
    <location>
        <begin position="250"/>
        <end position="270"/>
    </location>
</feature>
<evidence type="ECO:0000313" key="8">
    <source>
        <dbReference type="Proteomes" id="UP000193411"/>
    </source>
</evidence>
<feature type="transmembrane region" description="Helical" evidence="6">
    <location>
        <begin position="82"/>
        <end position="104"/>
    </location>
</feature>
<feature type="transmembrane region" description="Helical" evidence="6">
    <location>
        <begin position="111"/>
        <end position="129"/>
    </location>
</feature>
<feature type="transmembrane region" description="Helical" evidence="6">
    <location>
        <begin position="12"/>
        <end position="33"/>
    </location>
</feature>
<keyword evidence="2 6" id="KW-0812">Transmembrane</keyword>
<keyword evidence="8" id="KW-1185">Reference proteome</keyword>
<dbReference type="OrthoDB" id="6428174at2759"/>
<evidence type="ECO:0000256" key="5">
    <source>
        <dbReference type="SAM" id="MobiDB-lite"/>
    </source>
</evidence>
<feature type="region of interest" description="Disordered" evidence="5">
    <location>
        <begin position="315"/>
        <end position="351"/>
    </location>
</feature>
<dbReference type="Proteomes" id="UP000193411">
    <property type="component" value="Unassembled WGS sequence"/>
</dbReference>
<evidence type="ECO:0000313" key="7">
    <source>
        <dbReference type="EMBL" id="ORZ31200.1"/>
    </source>
</evidence>
<feature type="transmembrane region" description="Helical" evidence="6">
    <location>
        <begin position="276"/>
        <end position="297"/>
    </location>
</feature>
<feature type="transmembrane region" description="Helical" evidence="6">
    <location>
        <begin position="212"/>
        <end position="229"/>
    </location>
</feature>
<keyword evidence="4 6" id="KW-0472">Membrane</keyword>
<evidence type="ECO:0000256" key="3">
    <source>
        <dbReference type="ARBA" id="ARBA00022989"/>
    </source>
</evidence>
<evidence type="ECO:0000256" key="6">
    <source>
        <dbReference type="SAM" id="Phobius"/>
    </source>
</evidence>
<dbReference type="GO" id="GO:0016020">
    <property type="term" value="C:membrane"/>
    <property type="evidence" value="ECO:0007669"/>
    <property type="project" value="UniProtKB-SubCell"/>
</dbReference>
<reference evidence="7 8" key="1">
    <citation type="submission" date="2016-07" db="EMBL/GenBank/DDBJ databases">
        <title>Pervasive Adenine N6-methylation of Active Genes in Fungi.</title>
        <authorList>
            <consortium name="DOE Joint Genome Institute"/>
            <person name="Mondo S.J."/>
            <person name="Dannebaum R.O."/>
            <person name="Kuo R.C."/>
            <person name="Labutti K."/>
            <person name="Haridas S."/>
            <person name="Kuo A."/>
            <person name="Salamov A."/>
            <person name="Ahrendt S.R."/>
            <person name="Lipzen A."/>
            <person name="Sullivan W."/>
            <person name="Andreopoulos W.B."/>
            <person name="Clum A."/>
            <person name="Lindquist E."/>
            <person name="Daum C."/>
            <person name="Ramamoorthy G.K."/>
            <person name="Gryganskyi A."/>
            <person name="Culley D."/>
            <person name="Magnuson J.K."/>
            <person name="James T.Y."/>
            <person name="O'Malley M.A."/>
            <person name="Stajich J.E."/>
            <person name="Spatafora J.W."/>
            <person name="Visel A."/>
            <person name="Grigoriev I.V."/>
        </authorList>
    </citation>
    <scope>NUCLEOTIDE SEQUENCE [LARGE SCALE GENOMIC DNA]</scope>
    <source>
        <strain evidence="7 8">PL171</strain>
    </source>
</reference>
<organism evidence="7 8">
    <name type="scientific">Catenaria anguillulae PL171</name>
    <dbReference type="NCBI Taxonomy" id="765915"/>
    <lineage>
        <taxon>Eukaryota</taxon>
        <taxon>Fungi</taxon>
        <taxon>Fungi incertae sedis</taxon>
        <taxon>Blastocladiomycota</taxon>
        <taxon>Blastocladiomycetes</taxon>
        <taxon>Blastocladiales</taxon>
        <taxon>Catenariaceae</taxon>
        <taxon>Catenaria</taxon>
    </lineage>
</organism>
<comment type="subcellular location">
    <subcellularLocation>
        <location evidence="1">Membrane</location>
        <topology evidence="1">Multi-pass membrane protein</topology>
    </subcellularLocation>
</comment>
<dbReference type="GO" id="GO:0015095">
    <property type="term" value="F:magnesium ion transmembrane transporter activity"/>
    <property type="evidence" value="ECO:0007669"/>
    <property type="project" value="InterPro"/>
</dbReference>